<evidence type="ECO:0000256" key="1">
    <source>
        <dbReference type="ARBA" id="ARBA00004245"/>
    </source>
</evidence>
<evidence type="ECO:0000256" key="4">
    <source>
        <dbReference type="ARBA" id="ARBA00022737"/>
    </source>
</evidence>
<evidence type="ECO:0000256" key="2">
    <source>
        <dbReference type="ARBA" id="ARBA00011375"/>
    </source>
</evidence>
<dbReference type="PANTHER" id="PTHR16056:SF16">
    <property type="entry name" value="REGULATOR OF MICROTUBULE DYNAMICS PROTEIN 1"/>
    <property type="match status" value="1"/>
</dbReference>
<evidence type="ECO:0000313" key="10">
    <source>
        <dbReference type="Proteomes" id="UP001303046"/>
    </source>
</evidence>
<proteinExistence type="predicted"/>
<keyword evidence="10" id="KW-1185">Reference proteome</keyword>
<comment type="subcellular location">
    <subcellularLocation>
        <location evidence="1">Cytoplasm</location>
        <location evidence="1">Cytoskeleton</location>
    </subcellularLocation>
</comment>
<keyword evidence="3" id="KW-0963">Cytoplasm</keyword>
<dbReference type="Gene3D" id="1.25.40.10">
    <property type="entry name" value="Tetratricopeptide repeat domain"/>
    <property type="match status" value="1"/>
</dbReference>
<reference evidence="9 10" key="1">
    <citation type="submission" date="2023-08" db="EMBL/GenBank/DDBJ databases">
        <title>A Necator americanus chromosomal reference genome.</title>
        <authorList>
            <person name="Ilik V."/>
            <person name="Petrzelkova K.J."/>
            <person name="Pardy F."/>
            <person name="Fuh T."/>
            <person name="Niatou-Singa F.S."/>
            <person name="Gouil Q."/>
            <person name="Baker L."/>
            <person name="Ritchie M.E."/>
            <person name="Jex A.R."/>
            <person name="Gazzola D."/>
            <person name="Li H."/>
            <person name="Toshio Fujiwara R."/>
            <person name="Zhan B."/>
            <person name="Aroian R.V."/>
            <person name="Pafco B."/>
            <person name="Schwarz E.M."/>
        </authorList>
    </citation>
    <scope>NUCLEOTIDE SEQUENCE [LARGE SCALE GENOMIC DNA]</scope>
    <source>
        <strain evidence="9 10">Aroian</strain>
        <tissue evidence="9">Whole animal</tissue>
    </source>
</reference>
<dbReference type="InterPro" id="IPR049039">
    <property type="entry name" value="RMD1-3_a_helical_rpt"/>
</dbReference>
<sequence length="298" mass="33977">MMNRWSFFLRIIQNTQKITPRLLLQAKFTKGILTAGLSSSLALSLFSSAEQPKVASDKPKNFDIVVREADALYDSYLIDNAYNILKKFASSDCSELLWRLARVICEKAKLSKDNLEKSTLMREAFAVVEKAIEKESKEGCFGAHKWYAILLNYIGELDGNKARIQNSYEVRKHLERALEICSSDATTWHILGVWHFSFADLGYATRLVAKTIFAEPPTSTYENALQHFLKAEEISPRFYSTNTYYIGETLEKMGNKTEAMKYFKDAFKMPVVTADDSSIHQKAYEKLRKAGVKDSELI</sequence>
<dbReference type="Pfam" id="PF21033">
    <property type="entry name" value="RMD1-3"/>
    <property type="match status" value="1"/>
</dbReference>
<dbReference type="InterPro" id="IPR011990">
    <property type="entry name" value="TPR-like_helical_dom_sf"/>
</dbReference>
<dbReference type="Proteomes" id="UP001303046">
    <property type="component" value="Unassembled WGS sequence"/>
</dbReference>
<gene>
    <name evidence="9" type="primary">Necator_chrI.g748</name>
    <name evidence="9" type="ORF">RB195_004626</name>
</gene>
<evidence type="ECO:0000256" key="3">
    <source>
        <dbReference type="ARBA" id="ARBA00022490"/>
    </source>
</evidence>
<comment type="subunit">
    <text evidence="2">Interacts with microtubules.</text>
</comment>
<keyword evidence="4" id="KW-0677">Repeat</keyword>
<comment type="caution">
    <text evidence="9">The sequence shown here is derived from an EMBL/GenBank/DDBJ whole genome shotgun (WGS) entry which is preliminary data.</text>
</comment>
<dbReference type="SUPFAM" id="SSF48452">
    <property type="entry name" value="TPR-like"/>
    <property type="match status" value="1"/>
</dbReference>
<dbReference type="EMBL" id="JAVFWL010000001">
    <property type="protein sequence ID" value="KAK6726419.1"/>
    <property type="molecule type" value="Genomic_DNA"/>
</dbReference>
<name>A0ABR1BND1_NECAM</name>
<evidence type="ECO:0000256" key="6">
    <source>
        <dbReference type="ARBA" id="ARBA00023212"/>
    </source>
</evidence>
<evidence type="ECO:0000256" key="5">
    <source>
        <dbReference type="ARBA" id="ARBA00022803"/>
    </source>
</evidence>
<protein>
    <recommendedName>
        <fullName evidence="7">Regulator of microtubule dynamics protein 1</fullName>
    </recommendedName>
    <alternativeName>
        <fullName evidence="8">Protein FAM82B</fullName>
    </alternativeName>
</protein>
<organism evidence="9 10">
    <name type="scientific">Necator americanus</name>
    <name type="common">Human hookworm</name>
    <dbReference type="NCBI Taxonomy" id="51031"/>
    <lineage>
        <taxon>Eukaryota</taxon>
        <taxon>Metazoa</taxon>
        <taxon>Ecdysozoa</taxon>
        <taxon>Nematoda</taxon>
        <taxon>Chromadorea</taxon>
        <taxon>Rhabditida</taxon>
        <taxon>Rhabditina</taxon>
        <taxon>Rhabditomorpha</taxon>
        <taxon>Strongyloidea</taxon>
        <taxon>Ancylostomatidae</taxon>
        <taxon>Bunostominae</taxon>
        <taxon>Necator</taxon>
    </lineage>
</organism>
<evidence type="ECO:0000256" key="7">
    <source>
        <dbReference type="ARBA" id="ARBA00039966"/>
    </source>
</evidence>
<keyword evidence="6" id="KW-0206">Cytoskeleton</keyword>
<evidence type="ECO:0000256" key="8">
    <source>
        <dbReference type="ARBA" id="ARBA00041958"/>
    </source>
</evidence>
<evidence type="ECO:0000313" key="9">
    <source>
        <dbReference type="EMBL" id="KAK6726419.1"/>
    </source>
</evidence>
<dbReference type="PANTHER" id="PTHR16056">
    <property type="entry name" value="REGULATOR OF MICROTUBULE DYNAMICS PROTEIN"/>
    <property type="match status" value="1"/>
</dbReference>
<keyword evidence="5" id="KW-0802">TPR repeat</keyword>
<accession>A0ABR1BND1</accession>